<dbReference type="Pfam" id="PF03067">
    <property type="entry name" value="LPMO_10"/>
    <property type="match status" value="1"/>
</dbReference>
<keyword evidence="2" id="KW-0378">Hydrolase</keyword>
<dbReference type="Gene3D" id="2.10.10.20">
    <property type="entry name" value="Carbohydrate-binding module superfamily 5/12"/>
    <property type="match status" value="1"/>
</dbReference>
<dbReference type="FunFam" id="2.10.10.20:FF:000004">
    <property type="entry name" value="Peptidase M28"/>
    <property type="match status" value="1"/>
</dbReference>
<evidence type="ECO:0000256" key="2">
    <source>
        <dbReference type="ARBA" id="ARBA00022801"/>
    </source>
</evidence>
<dbReference type="InterPro" id="IPR004302">
    <property type="entry name" value="Cellulose/chitin-bd_N"/>
</dbReference>
<keyword evidence="6" id="KW-0503">Monooxygenase</keyword>
<keyword evidence="1 4" id="KW-0732">Signal</keyword>
<dbReference type="AlphaFoldDB" id="A0A9X2NE23"/>
<feature type="signal peptide" evidence="4">
    <location>
        <begin position="1"/>
        <end position="31"/>
    </location>
</feature>
<keyword evidence="7" id="KW-1185">Reference proteome</keyword>
<evidence type="ECO:0000313" key="7">
    <source>
        <dbReference type="Proteomes" id="UP001144096"/>
    </source>
</evidence>
<sequence>MTWNRKLLAAAAGVLLAPVLVVVLPATTASAHGYVSDPPSRQANCAAGKVPNCGQIVYEPQSVEGPKGLRSCNAGLSQFAELADESKPWPAKSVGTSVTFNWVFTARHATKSYEYYVGNTLVASFNGNGQQPPATVQHTVNLAGYSGRVKVLAIWNISDTANAFYSCVDLQIGGGGPTTPPPTTTTTPPPTTTRPPTTTTPTTPPPSSGTWSAGTAYKAGDVVTYNGVSYRCLQPHTAIAGWEPPNTPALWQRQ</sequence>
<dbReference type="GO" id="GO:0004497">
    <property type="term" value="F:monooxygenase activity"/>
    <property type="evidence" value="ECO:0007669"/>
    <property type="project" value="UniProtKB-KW"/>
</dbReference>
<gene>
    <name evidence="6" type="ORF">M8542_29975</name>
</gene>
<dbReference type="GO" id="GO:0005576">
    <property type="term" value="C:extracellular region"/>
    <property type="evidence" value="ECO:0007669"/>
    <property type="project" value="InterPro"/>
</dbReference>
<dbReference type="SMART" id="SM00495">
    <property type="entry name" value="ChtBD3"/>
    <property type="match status" value="1"/>
</dbReference>
<reference evidence="6" key="1">
    <citation type="submission" date="2022-06" db="EMBL/GenBank/DDBJ databases">
        <title>Amycolatopsis iheyaensis sp. nov., a new species of the genus Amycolatopsis isolated from soil in Iheya island, Japan.</title>
        <authorList>
            <person name="Ngamcharungchit C."/>
            <person name="Kanto H."/>
            <person name="Take A."/>
            <person name="Intra B."/>
            <person name="Matsumoto A."/>
            <person name="Panbangred W."/>
            <person name="Inahashi Y."/>
        </authorList>
    </citation>
    <scope>NUCLEOTIDE SEQUENCE</scope>
    <source>
        <strain evidence="6">OK19-0408</strain>
    </source>
</reference>
<evidence type="ECO:0000256" key="1">
    <source>
        <dbReference type="ARBA" id="ARBA00022729"/>
    </source>
</evidence>
<comment type="caution">
    <text evidence="6">The sequence shown here is derived from an EMBL/GenBank/DDBJ whole genome shotgun (WGS) entry which is preliminary data.</text>
</comment>
<dbReference type="InterPro" id="IPR003610">
    <property type="entry name" value="CBM5/12"/>
</dbReference>
<feature type="chain" id="PRO_5040962944" evidence="4">
    <location>
        <begin position="32"/>
        <end position="254"/>
    </location>
</feature>
<dbReference type="GO" id="GO:0030246">
    <property type="term" value="F:carbohydrate binding"/>
    <property type="evidence" value="ECO:0007669"/>
    <property type="project" value="InterPro"/>
</dbReference>
<evidence type="ECO:0000256" key="4">
    <source>
        <dbReference type="SAM" id="SignalP"/>
    </source>
</evidence>
<dbReference type="EMBL" id="JAMXQV010000017">
    <property type="protein sequence ID" value="MCR6487066.1"/>
    <property type="molecule type" value="Genomic_DNA"/>
</dbReference>
<dbReference type="PANTHER" id="PTHR34823:SF1">
    <property type="entry name" value="CHITIN-BINDING TYPE-4 DOMAIN-CONTAINING PROTEIN"/>
    <property type="match status" value="1"/>
</dbReference>
<feature type="domain" description="Chitin-binding type-3" evidence="5">
    <location>
        <begin position="208"/>
        <end position="254"/>
    </location>
</feature>
<dbReference type="GO" id="GO:0005975">
    <property type="term" value="P:carbohydrate metabolic process"/>
    <property type="evidence" value="ECO:0007669"/>
    <property type="project" value="InterPro"/>
</dbReference>
<dbReference type="SUPFAM" id="SSF51055">
    <property type="entry name" value="Carbohydrate binding domain"/>
    <property type="match status" value="1"/>
</dbReference>
<feature type="region of interest" description="Disordered" evidence="3">
    <location>
        <begin position="174"/>
        <end position="211"/>
    </location>
</feature>
<dbReference type="GO" id="GO:0004553">
    <property type="term" value="F:hydrolase activity, hydrolyzing O-glycosyl compounds"/>
    <property type="evidence" value="ECO:0007669"/>
    <property type="project" value="InterPro"/>
</dbReference>
<dbReference type="Proteomes" id="UP001144096">
    <property type="component" value="Unassembled WGS sequence"/>
</dbReference>
<dbReference type="Gene3D" id="2.70.50.50">
    <property type="entry name" value="chitin-binding protein cbp21"/>
    <property type="match status" value="1"/>
</dbReference>
<dbReference type="RefSeq" id="WP_257923624.1">
    <property type="nucleotide sequence ID" value="NZ_JAMXQV010000017.1"/>
</dbReference>
<dbReference type="InterPro" id="IPR036573">
    <property type="entry name" value="CBM_sf_5/12"/>
</dbReference>
<dbReference type="InterPro" id="IPR014756">
    <property type="entry name" value="Ig_E-set"/>
</dbReference>
<organism evidence="6 7">
    <name type="scientific">Amycolatopsis iheyensis</name>
    <dbReference type="NCBI Taxonomy" id="2945988"/>
    <lineage>
        <taxon>Bacteria</taxon>
        <taxon>Bacillati</taxon>
        <taxon>Actinomycetota</taxon>
        <taxon>Actinomycetes</taxon>
        <taxon>Pseudonocardiales</taxon>
        <taxon>Pseudonocardiaceae</taxon>
        <taxon>Amycolatopsis</taxon>
    </lineage>
</organism>
<dbReference type="InterPro" id="IPR051024">
    <property type="entry name" value="GlcNAc_Chitin_IntDeg"/>
</dbReference>
<proteinExistence type="predicted"/>
<evidence type="ECO:0000259" key="5">
    <source>
        <dbReference type="SMART" id="SM00495"/>
    </source>
</evidence>
<dbReference type="CDD" id="cd21177">
    <property type="entry name" value="LPMO_AA10"/>
    <property type="match status" value="1"/>
</dbReference>
<accession>A0A9X2NE23</accession>
<evidence type="ECO:0000313" key="6">
    <source>
        <dbReference type="EMBL" id="MCR6487066.1"/>
    </source>
</evidence>
<feature type="compositionally biased region" description="Pro residues" evidence="3">
    <location>
        <begin position="178"/>
        <end position="193"/>
    </location>
</feature>
<dbReference type="CDD" id="cd12214">
    <property type="entry name" value="ChiA1_BD"/>
    <property type="match status" value="1"/>
</dbReference>
<dbReference type="SUPFAM" id="SSF81296">
    <property type="entry name" value="E set domains"/>
    <property type="match status" value="1"/>
</dbReference>
<protein>
    <submittedName>
        <fullName evidence="6">Lytic polysaccharide monooxygenase</fullName>
    </submittedName>
</protein>
<dbReference type="Pfam" id="PF02839">
    <property type="entry name" value="CBM_5_12"/>
    <property type="match status" value="1"/>
</dbReference>
<evidence type="ECO:0000256" key="3">
    <source>
        <dbReference type="SAM" id="MobiDB-lite"/>
    </source>
</evidence>
<dbReference type="PANTHER" id="PTHR34823">
    <property type="entry name" value="GLCNAC-BINDING PROTEIN A"/>
    <property type="match status" value="1"/>
</dbReference>
<name>A0A9X2NE23_9PSEU</name>
<keyword evidence="6" id="KW-0560">Oxidoreductase</keyword>